<dbReference type="InterPro" id="IPR002401">
    <property type="entry name" value="Cyt_P450_E_grp-I"/>
</dbReference>
<gene>
    <name evidence="14" type="ORF">CKAN_00917900</name>
</gene>
<comment type="cofactor">
    <cofactor evidence="11">
        <name>heme</name>
        <dbReference type="ChEBI" id="CHEBI:30413"/>
    </cofactor>
</comment>
<evidence type="ECO:0000256" key="9">
    <source>
        <dbReference type="ARBA" id="ARBA00023033"/>
    </source>
</evidence>
<sequence length="517" mass="58788">MRVALSVLLSISLVGFFSLTFYFYYVVWLRPERIRKKLRKQGIRGPRPSFFYGNIQEMKKIESTAKKGSRKRQHLEHSYVTTLFPYFEKWREEYGPIFTYSTGKEPLLYVSDPDMVKELNLCKSRGLGKPTYVQKERRALFGHGILASNGPAWAHQRKVIAPEFFMDKVKGMVDLMVECTIPMLKSWEHRIETQGGIGDVRVDEDLISFSADVISRACFGSSYSNGKEIFSRLRAIQHEMAKAGILIGLPGLRYLPTKKNRVVWMLDREVQSLILKVIKGRQEESMATSQKGKDLLQTLIENAHSRSIGLNAANSFIVDNCKSIYFAGHETTAISATWGLMLLASNPDWQARARAEVLEVCGGQLPDADMLRRMKILTMVIQETLRLYPPSTFIPREALQDMKLGKFQIPKGTNVWIPVPTLHRDPEIWGPDAHEFNPGRFSDGIIVACKLPHMYIPFGIGARMCPGQNLAMAELKVVLSLILSRFSFSLSPSYCHSPAFRMVIEPEFGLNLLMRRV</sequence>
<keyword evidence="8 11" id="KW-0408">Iron</keyword>
<evidence type="ECO:0000256" key="6">
    <source>
        <dbReference type="ARBA" id="ARBA00022989"/>
    </source>
</evidence>
<organism evidence="14 15">
    <name type="scientific">Cinnamomum micranthum f. kanehirae</name>
    <dbReference type="NCBI Taxonomy" id="337451"/>
    <lineage>
        <taxon>Eukaryota</taxon>
        <taxon>Viridiplantae</taxon>
        <taxon>Streptophyta</taxon>
        <taxon>Embryophyta</taxon>
        <taxon>Tracheophyta</taxon>
        <taxon>Spermatophyta</taxon>
        <taxon>Magnoliopsida</taxon>
        <taxon>Magnoliidae</taxon>
        <taxon>Laurales</taxon>
        <taxon>Lauraceae</taxon>
        <taxon>Cinnamomum</taxon>
    </lineage>
</organism>
<comment type="caution">
    <text evidence="14">The sequence shown here is derived from an EMBL/GenBank/DDBJ whole genome shotgun (WGS) entry which is preliminary data.</text>
</comment>
<dbReference type="InterPro" id="IPR017972">
    <property type="entry name" value="Cyt_P450_CS"/>
</dbReference>
<evidence type="ECO:0000313" key="14">
    <source>
        <dbReference type="EMBL" id="RWR80536.1"/>
    </source>
</evidence>
<dbReference type="STRING" id="337451.A0A443NPV3"/>
<reference evidence="14 15" key="1">
    <citation type="journal article" date="2019" name="Nat. Plants">
        <title>Stout camphor tree genome fills gaps in understanding of flowering plant genome evolution.</title>
        <authorList>
            <person name="Chaw S.M."/>
            <person name="Liu Y.C."/>
            <person name="Wu Y.W."/>
            <person name="Wang H.Y."/>
            <person name="Lin C.I."/>
            <person name="Wu C.S."/>
            <person name="Ke H.M."/>
            <person name="Chang L.Y."/>
            <person name="Hsu C.Y."/>
            <person name="Yang H.T."/>
            <person name="Sudianto E."/>
            <person name="Hsu M.H."/>
            <person name="Wu K.P."/>
            <person name="Wang L.N."/>
            <person name="Leebens-Mack J.H."/>
            <person name="Tsai I.J."/>
        </authorList>
    </citation>
    <scope>NUCLEOTIDE SEQUENCE [LARGE SCALE GENOMIC DNA]</scope>
    <source>
        <strain evidence="15">cv. Chaw 1501</strain>
        <tissue evidence="14">Young leaves</tissue>
    </source>
</reference>
<evidence type="ECO:0000313" key="15">
    <source>
        <dbReference type="Proteomes" id="UP000283530"/>
    </source>
</evidence>
<accession>A0A443NPV3</accession>
<dbReference type="GO" id="GO:0016705">
    <property type="term" value="F:oxidoreductase activity, acting on paired donors, with incorporation or reduction of molecular oxygen"/>
    <property type="evidence" value="ECO:0007669"/>
    <property type="project" value="InterPro"/>
</dbReference>
<dbReference type="PRINTS" id="PR00463">
    <property type="entry name" value="EP450I"/>
</dbReference>
<evidence type="ECO:0000256" key="3">
    <source>
        <dbReference type="ARBA" id="ARBA00022617"/>
    </source>
</evidence>
<dbReference type="Proteomes" id="UP000283530">
    <property type="component" value="Unassembled WGS sequence"/>
</dbReference>
<keyword evidence="10 13" id="KW-0472">Membrane</keyword>
<keyword evidence="15" id="KW-1185">Reference proteome</keyword>
<dbReference type="AlphaFoldDB" id="A0A443NPV3"/>
<comment type="similarity">
    <text evidence="2 12">Belongs to the cytochrome P450 family.</text>
</comment>
<dbReference type="OrthoDB" id="1470350at2759"/>
<dbReference type="PANTHER" id="PTHR24282">
    <property type="entry name" value="CYTOCHROME P450 FAMILY MEMBER"/>
    <property type="match status" value="1"/>
</dbReference>
<evidence type="ECO:0000256" key="8">
    <source>
        <dbReference type="ARBA" id="ARBA00023004"/>
    </source>
</evidence>
<evidence type="ECO:0000256" key="5">
    <source>
        <dbReference type="ARBA" id="ARBA00022723"/>
    </source>
</evidence>
<dbReference type="GO" id="GO:0020037">
    <property type="term" value="F:heme binding"/>
    <property type="evidence" value="ECO:0007669"/>
    <property type="project" value="InterPro"/>
</dbReference>
<protein>
    <submittedName>
        <fullName evidence="14">Cytochrome P450 714C2-like protein</fullName>
    </submittedName>
</protein>
<evidence type="ECO:0000256" key="11">
    <source>
        <dbReference type="PIRSR" id="PIRSR602401-1"/>
    </source>
</evidence>
<keyword evidence="6 13" id="KW-1133">Transmembrane helix</keyword>
<evidence type="ECO:0000256" key="1">
    <source>
        <dbReference type="ARBA" id="ARBA00004370"/>
    </source>
</evidence>
<dbReference type="GO" id="GO:0005506">
    <property type="term" value="F:iron ion binding"/>
    <property type="evidence" value="ECO:0007669"/>
    <property type="project" value="InterPro"/>
</dbReference>
<comment type="subcellular location">
    <subcellularLocation>
        <location evidence="1">Membrane</location>
    </subcellularLocation>
</comment>
<keyword evidence="9 12" id="KW-0503">Monooxygenase</keyword>
<evidence type="ECO:0000256" key="13">
    <source>
        <dbReference type="SAM" id="Phobius"/>
    </source>
</evidence>
<dbReference type="InterPro" id="IPR036396">
    <property type="entry name" value="Cyt_P450_sf"/>
</dbReference>
<keyword evidence="4 13" id="KW-0812">Transmembrane</keyword>
<evidence type="ECO:0000256" key="12">
    <source>
        <dbReference type="RuleBase" id="RU000461"/>
    </source>
</evidence>
<keyword evidence="5 11" id="KW-0479">Metal-binding</keyword>
<evidence type="ECO:0000256" key="4">
    <source>
        <dbReference type="ARBA" id="ARBA00022692"/>
    </source>
</evidence>
<proteinExistence type="inferred from homology"/>
<dbReference type="Gene3D" id="1.10.630.10">
    <property type="entry name" value="Cytochrome P450"/>
    <property type="match status" value="1"/>
</dbReference>
<dbReference type="PANTHER" id="PTHR24282:SF196">
    <property type="entry name" value="CYTOCHROME P450 714C2"/>
    <property type="match status" value="1"/>
</dbReference>
<dbReference type="GO" id="GO:0004497">
    <property type="term" value="F:monooxygenase activity"/>
    <property type="evidence" value="ECO:0007669"/>
    <property type="project" value="UniProtKB-KW"/>
</dbReference>
<dbReference type="PRINTS" id="PR00385">
    <property type="entry name" value="P450"/>
</dbReference>
<dbReference type="SUPFAM" id="SSF48264">
    <property type="entry name" value="Cytochrome P450"/>
    <property type="match status" value="1"/>
</dbReference>
<name>A0A443NPV3_9MAGN</name>
<feature type="transmembrane region" description="Helical" evidence="13">
    <location>
        <begin position="6"/>
        <end position="29"/>
    </location>
</feature>
<dbReference type="CDD" id="cd20640">
    <property type="entry name" value="CYP714"/>
    <property type="match status" value="1"/>
</dbReference>
<keyword evidence="3 11" id="KW-0349">Heme</keyword>
<feature type="binding site" description="axial binding residue" evidence="11">
    <location>
        <position position="465"/>
    </location>
    <ligand>
        <name>heme</name>
        <dbReference type="ChEBI" id="CHEBI:30413"/>
    </ligand>
    <ligandPart>
        <name>Fe</name>
        <dbReference type="ChEBI" id="CHEBI:18248"/>
    </ligandPart>
</feature>
<dbReference type="EMBL" id="QPKB01000003">
    <property type="protein sequence ID" value="RWR80536.1"/>
    <property type="molecule type" value="Genomic_DNA"/>
</dbReference>
<dbReference type="GO" id="GO:0016020">
    <property type="term" value="C:membrane"/>
    <property type="evidence" value="ECO:0007669"/>
    <property type="project" value="UniProtKB-SubCell"/>
</dbReference>
<evidence type="ECO:0000256" key="7">
    <source>
        <dbReference type="ARBA" id="ARBA00023002"/>
    </source>
</evidence>
<dbReference type="InterPro" id="IPR001128">
    <property type="entry name" value="Cyt_P450"/>
</dbReference>
<dbReference type="PROSITE" id="PS00086">
    <property type="entry name" value="CYTOCHROME_P450"/>
    <property type="match status" value="1"/>
</dbReference>
<evidence type="ECO:0000256" key="10">
    <source>
        <dbReference type="ARBA" id="ARBA00023136"/>
    </source>
</evidence>
<keyword evidence="7 12" id="KW-0560">Oxidoreductase</keyword>
<dbReference type="Pfam" id="PF00067">
    <property type="entry name" value="p450"/>
    <property type="match status" value="1"/>
</dbReference>
<dbReference type="InterPro" id="IPR050665">
    <property type="entry name" value="Cytochrome_P450_Monooxygen"/>
</dbReference>
<evidence type="ECO:0000256" key="2">
    <source>
        <dbReference type="ARBA" id="ARBA00010617"/>
    </source>
</evidence>